<dbReference type="GO" id="GO:0003700">
    <property type="term" value="F:DNA-binding transcription factor activity"/>
    <property type="evidence" value="ECO:0007669"/>
    <property type="project" value="TreeGrafter"/>
</dbReference>
<reference evidence="3" key="1">
    <citation type="journal article" date="2014" name="Genome Announc.">
        <title>Draft Genome Sequences of Three Alkaliphilic Bacillus Strains, Bacillus wakoensis JCM 9140T, Bacillus akibai JCM 9157T, and Bacillus hemicellulosilyticus JCM 9152T.</title>
        <authorList>
            <person name="Yuki M."/>
            <person name="Oshima K."/>
            <person name="Suda W."/>
            <person name="Oshida Y."/>
            <person name="Kitamura K."/>
            <person name="Iida T."/>
            <person name="Hattori M."/>
            <person name="Ohkuma M."/>
        </authorList>
    </citation>
    <scope>NUCLEOTIDE SEQUENCE [LARGE SCALE GENOMIC DNA]</scope>
    <source>
        <strain evidence="3">JCM 9152</strain>
    </source>
</reference>
<dbReference type="InterPro" id="IPR001387">
    <property type="entry name" value="Cro/C1-type_HTH"/>
</dbReference>
<evidence type="ECO:0000256" key="1">
    <source>
        <dbReference type="ARBA" id="ARBA00023125"/>
    </source>
</evidence>
<evidence type="ECO:0000313" key="3">
    <source>
        <dbReference type="EMBL" id="GAE31790.1"/>
    </source>
</evidence>
<dbReference type="SUPFAM" id="SSF47413">
    <property type="entry name" value="lambda repressor-like DNA-binding domains"/>
    <property type="match status" value="1"/>
</dbReference>
<accession>W4QI33</accession>
<protein>
    <recommendedName>
        <fullName evidence="2">HTH cro/C1-type domain-containing protein</fullName>
    </recommendedName>
</protein>
<comment type="caution">
    <text evidence="3">The sequence shown here is derived from an EMBL/GenBank/DDBJ whole genome shotgun (WGS) entry which is preliminary data.</text>
</comment>
<dbReference type="RefSeq" id="WP_052015992.1">
    <property type="nucleotide sequence ID" value="NZ_BAUU01000024.1"/>
</dbReference>
<dbReference type="PANTHER" id="PTHR46797:SF1">
    <property type="entry name" value="METHYLPHOSPHONATE SYNTHASE"/>
    <property type="match status" value="1"/>
</dbReference>
<proteinExistence type="predicted"/>
<organism evidence="3 4">
    <name type="scientific">Halalkalibacter hemicellulosilyticusJCM 9152</name>
    <dbReference type="NCBI Taxonomy" id="1236971"/>
    <lineage>
        <taxon>Bacteria</taxon>
        <taxon>Bacillati</taxon>
        <taxon>Bacillota</taxon>
        <taxon>Bacilli</taxon>
        <taxon>Bacillales</taxon>
        <taxon>Bacillaceae</taxon>
        <taxon>Halalkalibacter</taxon>
    </lineage>
</organism>
<dbReference type="InterPro" id="IPR010982">
    <property type="entry name" value="Lambda_DNA-bd_dom_sf"/>
</dbReference>
<keyword evidence="4" id="KW-1185">Reference proteome</keyword>
<dbReference type="Gene3D" id="1.10.260.40">
    <property type="entry name" value="lambda repressor-like DNA-binding domains"/>
    <property type="match status" value="1"/>
</dbReference>
<dbReference type="EMBL" id="BAUU01000024">
    <property type="protein sequence ID" value="GAE31790.1"/>
    <property type="molecule type" value="Genomic_DNA"/>
</dbReference>
<dbReference type="PROSITE" id="PS50943">
    <property type="entry name" value="HTH_CROC1"/>
    <property type="match status" value="1"/>
</dbReference>
<keyword evidence="1" id="KW-0238">DNA-binding</keyword>
<evidence type="ECO:0000313" key="4">
    <source>
        <dbReference type="Proteomes" id="UP000018895"/>
    </source>
</evidence>
<gene>
    <name evidence="3" type="ORF">JCM9152_3277</name>
</gene>
<dbReference type="OrthoDB" id="2942302at2"/>
<dbReference type="STRING" id="1236971.JCM9152_3277"/>
<dbReference type="GO" id="GO:0003677">
    <property type="term" value="F:DNA binding"/>
    <property type="evidence" value="ECO:0007669"/>
    <property type="project" value="UniProtKB-KW"/>
</dbReference>
<dbReference type="PANTHER" id="PTHR46797">
    <property type="entry name" value="HTH-TYPE TRANSCRIPTIONAL REGULATOR"/>
    <property type="match status" value="1"/>
</dbReference>
<dbReference type="Proteomes" id="UP000018895">
    <property type="component" value="Unassembled WGS sequence"/>
</dbReference>
<dbReference type="InterPro" id="IPR050807">
    <property type="entry name" value="TransReg_Diox_bact_type"/>
</dbReference>
<name>W4QI33_9BACI</name>
<dbReference type="SMART" id="SM00530">
    <property type="entry name" value="HTH_XRE"/>
    <property type="match status" value="1"/>
</dbReference>
<dbReference type="GO" id="GO:0005829">
    <property type="term" value="C:cytosol"/>
    <property type="evidence" value="ECO:0007669"/>
    <property type="project" value="TreeGrafter"/>
</dbReference>
<dbReference type="CDD" id="cd00093">
    <property type="entry name" value="HTH_XRE"/>
    <property type="match status" value="1"/>
</dbReference>
<feature type="domain" description="HTH cro/C1-type" evidence="2">
    <location>
        <begin position="18"/>
        <end position="73"/>
    </location>
</feature>
<sequence>MEKDPFKEKLERHIGQRVRLLRTERGFTLEELAEYANMSRNHLSNIERGKTSMTSYMQMKIAKGLDLSHPHELTNDAYNRVFPTLKIHQQD</sequence>
<dbReference type="AlphaFoldDB" id="W4QI33"/>
<evidence type="ECO:0000259" key="2">
    <source>
        <dbReference type="PROSITE" id="PS50943"/>
    </source>
</evidence>
<dbReference type="Pfam" id="PF01381">
    <property type="entry name" value="HTH_3"/>
    <property type="match status" value="1"/>
</dbReference>